<evidence type="ECO:0000256" key="1">
    <source>
        <dbReference type="SAM" id="MobiDB-lite"/>
    </source>
</evidence>
<proteinExistence type="predicted"/>
<evidence type="ECO:0000313" key="3">
    <source>
        <dbReference type="Proteomes" id="UP000298021"/>
    </source>
</evidence>
<name>A0A4Z0JEX7_9LACO</name>
<dbReference type="InterPro" id="IPR013320">
    <property type="entry name" value="ConA-like_dom_sf"/>
</dbReference>
<sequence>MGTSQKVSATSTTSENPIKSNADDLTNALKTAPRGLKWSDNNFVKAKFDGNSATIVSPSPENPNSKNTSVIQMTNDHKQVGGIWSNLTSGNFFNINEDQTVSMWLYLGFYKDNDVSNIAGTRPGDGMAFVLHNDPNGVNAHSVGYDLKEKQWLPGNGETLGVWGTDWDFNETKVANIAKNAIQNSVAIEFDTYPDASKAYGDINNGGASFDLDGVSGQHIAIGYPSNPESEYNVGLTKIPTYLQHSVEKPDGFKNDSDHDHLPTPDLKYFYSLNYLTSSSGLNLVDSKWHHLTIKWTKATQRGGLADLAYYYDDKNLDGTPKEPITSHTGINPEVFHSKDGRIYWGFTGATGKFTENNLLIFESLPSFVDVQAKPEIWNDNSNTTVTEGSHVNTKDKLTYKYYLNYVGYTRRWENIVAQITTPDNMAFHSGEIIYKDGTKQTIPDTAFKQKVIEVKLNRPLGLGKDNATVILHGDAATTSTTTLKVPQAHGHFSGDNLITDTEAPAFMIDPHTIILSSDTKDTIHISKKKDVNIPSKVDYLGQGQVDLSKLTVYKKVGDGIYNPIENIIDKDGNFTLTIKSSELADDSTPVSFYVKDNSSTTNLGETPALNRQIQIGGTISFGFISDNISFQSINYGKNQQLIPRLDKCNVDVIDSRAKGASQIVKAVASPLINKSTKKEQVFDGKLIYREKSDSPIQDLSNPVTIFQHNKDSDDTDTQNITSNWTKDTGILLSTGKKINPAGKYTGTIQWSILDALENN</sequence>
<feature type="compositionally biased region" description="Polar residues" evidence="1">
    <location>
        <begin position="1"/>
        <end position="19"/>
    </location>
</feature>
<evidence type="ECO:0008006" key="4">
    <source>
        <dbReference type="Google" id="ProtNLM"/>
    </source>
</evidence>
<protein>
    <recommendedName>
        <fullName evidence="4">WxL domain-containing protein</fullName>
    </recommendedName>
</protein>
<gene>
    <name evidence="2" type="ORF">EGT49_11955</name>
</gene>
<evidence type="ECO:0000313" key="2">
    <source>
        <dbReference type="EMBL" id="TGD21137.1"/>
    </source>
</evidence>
<keyword evidence="3" id="KW-1185">Reference proteome</keyword>
<reference evidence="2 3" key="1">
    <citation type="submission" date="2018-10" db="EMBL/GenBank/DDBJ databases">
        <title>Lactobacillus sp. R7 and Lactobacillus sp. R19 isolated from fermented mustard green product of Taiwan.</title>
        <authorList>
            <person name="Lin S.-T."/>
        </authorList>
    </citation>
    <scope>NUCLEOTIDE SEQUENCE [LARGE SCALE GENOMIC DNA]</scope>
    <source>
        <strain evidence="2 3">BCRC 81127</strain>
    </source>
</reference>
<feature type="region of interest" description="Disordered" evidence="1">
    <location>
        <begin position="1"/>
        <end position="22"/>
    </location>
</feature>
<organism evidence="2 3">
    <name type="scientific">Companilactobacillus suantsaicola</name>
    <dbReference type="NCBI Taxonomy" id="2487723"/>
    <lineage>
        <taxon>Bacteria</taxon>
        <taxon>Bacillati</taxon>
        <taxon>Bacillota</taxon>
        <taxon>Bacilli</taxon>
        <taxon>Lactobacillales</taxon>
        <taxon>Lactobacillaceae</taxon>
        <taxon>Companilactobacillus</taxon>
    </lineage>
</organism>
<dbReference type="EMBL" id="RKLY01000045">
    <property type="protein sequence ID" value="TGD21137.1"/>
    <property type="molecule type" value="Genomic_DNA"/>
</dbReference>
<accession>A0A4Z0JEX7</accession>
<comment type="caution">
    <text evidence="2">The sequence shown here is derived from an EMBL/GenBank/DDBJ whole genome shotgun (WGS) entry which is preliminary data.</text>
</comment>
<dbReference type="Gene3D" id="2.60.120.200">
    <property type="match status" value="1"/>
</dbReference>
<dbReference type="SUPFAM" id="SSF49899">
    <property type="entry name" value="Concanavalin A-like lectins/glucanases"/>
    <property type="match status" value="1"/>
</dbReference>
<dbReference type="Proteomes" id="UP000298021">
    <property type="component" value="Unassembled WGS sequence"/>
</dbReference>
<dbReference type="AlphaFoldDB" id="A0A4Z0JEX7"/>